<evidence type="ECO:0000313" key="4">
    <source>
        <dbReference type="Proteomes" id="UP001295463"/>
    </source>
</evidence>
<dbReference type="PANTHER" id="PTHR12526">
    <property type="entry name" value="GLYCOSYLTRANSFERASE"/>
    <property type="match status" value="1"/>
</dbReference>
<gene>
    <name evidence="3" type="ORF">GEAMG1_2205</name>
</gene>
<dbReference type="Pfam" id="PF00534">
    <property type="entry name" value="Glycos_transf_1"/>
    <property type="match status" value="1"/>
</dbReference>
<feature type="domain" description="Glycosyl transferase family 1" evidence="1">
    <location>
        <begin position="183"/>
        <end position="349"/>
    </location>
</feature>
<proteinExistence type="predicted"/>
<dbReference type="Gene3D" id="3.40.50.2000">
    <property type="entry name" value="Glycogen Phosphorylase B"/>
    <property type="match status" value="2"/>
</dbReference>
<evidence type="ECO:0000313" key="3">
    <source>
        <dbReference type="EMBL" id="CAH2032041.1"/>
    </source>
</evidence>
<name>A0ABM9D9Z6_9BACT</name>
<protein>
    <submittedName>
        <fullName evidence="3">Glycosyl transferase family 1</fullName>
    </submittedName>
</protein>
<evidence type="ECO:0000259" key="2">
    <source>
        <dbReference type="Pfam" id="PF13439"/>
    </source>
</evidence>
<dbReference type="Proteomes" id="UP001295463">
    <property type="component" value="Chromosome"/>
</dbReference>
<accession>A0ABM9D9Z6</accession>
<dbReference type="RefSeq" id="WP_305732821.1">
    <property type="nucleotide sequence ID" value="NZ_OW150024.1"/>
</dbReference>
<dbReference type="CDD" id="cd03801">
    <property type="entry name" value="GT4_PimA-like"/>
    <property type="match status" value="1"/>
</dbReference>
<dbReference type="EMBL" id="OW150024">
    <property type="protein sequence ID" value="CAH2032041.1"/>
    <property type="molecule type" value="Genomic_DNA"/>
</dbReference>
<feature type="domain" description="Glycosyltransferase subfamily 4-like N-terminal" evidence="2">
    <location>
        <begin position="21"/>
        <end position="176"/>
    </location>
</feature>
<dbReference type="Pfam" id="PF13439">
    <property type="entry name" value="Glyco_transf_4"/>
    <property type="match status" value="1"/>
</dbReference>
<organism evidence="3 4">
    <name type="scientific">Trichlorobacter ammonificans</name>
    <dbReference type="NCBI Taxonomy" id="2916410"/>
    <lineage>
        <taxon>Bacteria</taxon>
        <taxon>Pseudomonadati</taxon>
        <taxon>Thermodesulfobacteriota</taxon>
        <taxon>Desulfuromonadia</taxon>
        <taxon>Geobacterales</taxon>
        <taxon>Geobacteraceae</taxon>
        <taxon>Trichlorobacter</taxon>
    </lineage>
</organism>
<dbReference type="InterPro" id="IPR028098">
    <property type="entry name" value="Glyco_trans_4-like_N"/>
</dbReference>
<keyword evidence="4" id="KW-1185">Reference proteome</keyword>
<dbReference type="PANTHER" id="PTHR12526:SF630">
    <property type="entry name" value="GLYCOSYLTRANSFERASE"/>
    <property type="match status" value="1"/>
</dbReference>
<reference evidence="3 4" key="1">
    <citation type="submission" date="2022-03" db="EMBL/GenBank/DDBJ databases">
        <authorList>
            <person name="Koch H."/>
        </authorList>
    </citation>
    <scope>NUCLEOTIDE SEQUENCE [LARGE SCALE GENOMIC DNA]</scope>
    <source>
        <strain evidence="3 4">G1</strain>
    </source>
</reference>
<sequence>MHRHAPLMGRRIVILFGSLEMGGAERQGLLLADHLQRIEGAAVQVWGLGAGHAVAEQCDRLGIPWRLLPLHWGPRRRPLHLLRLARALRQARPDILLPYTKVPNLAAALLRPLSGARLCVWNQADAGLLLPPTLLHRFAIGRVRHFIANATEGREFLLKTFNLPPDAVRLIENGVAPAPPLLDRAAWRQRLAIDAAAPVAVMVANLSRYKDHATLLAAWQVLPPAAADAVLVLAGRLDDRAGVLQRQADELGISSRVRFAGSVADISGLLSAADLCVHSSRSEGIPNGVLEAMSCGLAVAGSDIPGLRDAVGEDGLAFLAPPGNPAALADRLARLVTDSDLRRRQGELMRERVQQRFSAERMCRETVACLVQALGEAP</sequence>
<evidence type="ECO:0000259" key="1">
    <source>
        <dbReference type="Pfam" id="PF00534"/>
    </source>
</evidence>
<dbReference type="SUPFAM" id="SSF53756">
    <property type="entry name" value="UDP-Glycosyltransferase/glycogen phosphorylase"/>
    <property type="match status" value="1"/>
</dbReference>
<keyword evidence="3" id="KW-0808">Transferase</keyword>
<dbReference type="GO" id="GO:0016740">
    <property type="term" value="F:transferase activity"/>
    <property type="evidence" value="ECO:0007669"/>
    <property type="project" value="UniProtKB-KW"/>
</dbReference>
<dbReference type="InterPro" id="IPR001296">
    <property type="entry name" value="Glyco_trans_1"/>
</dbReference>